<organism evidence="1 2">
    <name type="scientific">Penicillium thymicola</name>
    <dbReference type="NCBI Taxonomy" id="293382"/>
    <lineage>
        <taxon>Eukaryota</taxon>
        <taxon>Fungi</taxon>
        <taxon>Dikarya</taxon>
        <taxon>Ascomycota</taxon>
        <taxon>Pezizomycotina</taxon>
        <taxon>Eurotiomycetes</taxon>
        <taxon>Eurotiomycetidae</taxon>
        <taxon>Eurotiales</taxon>
        <taxon>Aspergillaceae</taxon>
        <taxon>Penicillium</taxon>
    </lineage>
</organism>
<keyword evidence="2" id="KW-1185">Reference proteome</keyword>
<dbReference type="AlphaFoldDB" id="A0AAI9X1N8"/>
<evidence type="ECO:0000313" key="1">
    <source>
        <dbReference type="EMBL" id="KAJ9479898.1"/>
    </source>
</evidence>
<reference evidence="1" key="2">
    <citation type="journal article" date="2016" name="Fungal Biol.">
        <title>Ochratoxin A production by Penicillium thymicola.</title>
        <authorList>
            <person name="Nguyen H.D.T."/>
            <person name="McMullin D.R."/>
            <person name="Ponomareva E."/>
            <person name="Riley R."/>
            <person name="Pomraning K.R."/>
            <person name="Baker S.E."/>
            <person name="Seifert K.A."/>
        </authorList>
    </citation>
    <scope>NUCLEOTIDE SEQUENCE</scope>
    <source>
        <strain evidence="1">DAOM 180753</strain>
    </source>
</reference>
<reference evidence="1" key="1">
    <citation type="submission" date="2015-06" db="EMBL/GenBank/DDBJ databases">
        <authorList>
            <person name="Nguyen H."/>
        </authorList>
    </citation>
    <scope>NUCLEOTIDE SEQUENCE</scope>
    <source>
        <strain evidence="1">DAOM 180753</strain>
    </source>
</reference>
<comment type="caution">
    <text evidence="1">The sequence shown here is derived from an EMBL/GenBank/DDBJ whole genome shotgun (WGS) entry which is preliminary data.</text>
</comment>
<name>A0AAI9X1N8_PENTH</name>
<proteinExistence type="predicted"/>
<dbReference type="Proteomes" id="UP001227192">
    <property type="component" value="Unassembled WGS sequence"/>
</dbReference>
<protein>
    <submittedName>
        <fullName evidence="1">Uncharacterized protein</fullName>
    </submittedName>
</protein>
<feature type="non-terminal residue" evidence="1">
    <location>
        <position position="1"/>
    </location>
</feature>
<evidence type="ECO:0000313" key="2">
    <source>
        <dbReference type="Proteomes" id="UP001227192"/>
    </source>
</evidence>
<dbReference type="EMBL" id="LACB01001562">
    <property type="protein sequence ID" value="KAJ9479898.1"/>
    <property type="molecule type" value="Genomic_DNA"/>
</dbReference>
<sequence>KGGQLWKYWGANTHEMPLYTPVYFGVLQTACARFSYFSAMSGFWIVGEISNE</sequence>
<gene>
    <name evidence="1" type="ORF">VN97_g13162</name>
</gene>
<accession>A0AAI9X1N8</accession>